<protein>
    <submittedName>
        <fullName evidence="6">Arginine-tRNA-protein transferase</fullName>
        <ecNumber evidence="6">2.3.2.8</ecNumber>
    </submittedName>
</protein>
<name>A0A1W1BJ83_9ZZZZ</name>
<evidence type="ECO:0000256" key="2">
    <source>
        <dbReference type="ARBA" id="ARBA00022679"/>
    </source>
</evidence>
<dbReference type="GO" id="GO:0005737">
    <property type="term" value="C:cytoplasm"/>
    <property type="evidence" value="ECO:0007669"/>
    <property type="project" value="TreeGrafter"/>
</dbReference>
<evidence type="ECO:0000259" key="4">
    <source>
        <dbReference type="Pfam" id="PF04376"/>
    </source>
</evidence>
<keyword evidence="3 6" id="KW-0012">Acyltransferase</keyword>
<sequence>MNLLKEFLLNDTCAYLANKEQTTHYKVIENCSAHSCQELIERGFRRFGKIYFRPICKGCDECKSIKIDVQNYQFSKSARRIMKKAKNIRSYIQHPTLSHEHLEIFEKYHLYMHEKKGWKYNKTSPEHYYNSFVSGHEDFGYEVLYFLEEKLIAVDLIDILDDGISSIYFYYDPDFAKYSLGKLSLYNQIKYAKNSNKKWIYLGYYVKECPSLSYKAEYQPYLTLQGRPAEHEAFKWFS</sequence>
<dbReference type="NCBIfam" id="NF002346">
    <property type="entry name" value="PRK01305.2-3"/>
    <property type="match status" value="1"/>
</dbReference>
<dbReference type="PANTHER" id="PTHR21367">
    <property type="entry name" value="ARGININE-TRNA-PROTEIN TRANSFERASE 1"/>
    <property type="match status" value="1"/>
</dbReference>
<keyword evidence="1" id="KW-0963">Cytoplasm</keyword>
<dbReference type="GO" id="GO:0071596">
    <property type="term" value="P:ubiquitin-dependent protein catabolic process via the N-end rule pathway"/>
    <property type="evidence" value="ECO:0007669"/>
    <property type="project" value="InterPro"/>
</dbReference>
<dbReference type="HAMAP" id="MF_00689">
    <property type="entry name" value="Bpt"/>
    <property type="match status" value="1"/>
</dbReference>
<accession>A0A1W1BJ83</accession>
<dbReference type="Gene3D" id="3.40.630.30">
    <property type="match status" value="1"/>
</dbReference>
<dbReference type="Pfam" id="PF04377">
    <property type="entry name" value="ATE_C"/>
    <property type="match status" value="1"/>
</dbReference>
<dbReference type="InterPro" id="IPR030700">
    <property type="entry name" value="N-end_Aminoacyl_Trfase"/>
</dbReference>
<evidence type="ECO:0000256" key="3">
    <source>
        <dbReference type="ARBA" id="ARBA00023315"/>
    </source>
</evidence>
<dbReference type="InterPro" id="IPR007471">
    <property type="entry name" value="N-end_Aminoacyl_Trfase_N"/>
</dbReference>
<dbReference type="Pfam" id="PF04376">
    <property type="entry name" value="ATE_N"/>
    <property type="match status" value="1"/>
</dbReference>
<dbReference type="GO" id="GO:0004057">
    <property type="term" value="F:arginyl-tRNA--protein transferase activity"/>
    <property type="evidence" value="ECO:0007669"/>
    <property type="project" value="UniProtKB-EC"/>
</dbReference>
<feature type="domain" description="N-end aminoacyl transferase N-terminal" evidence="4">
    <location>
        <begin position="12"/>
        <end position="80"/>
    </location>
</feature>
<dbReference type="GO" id="GO:0008914">
    <property type="term" value="F:leucyl-tRNA--protein transferase activity"/>
    <property type="evidence" value="ECO:0007669"/>
    <property type="project" value="InterPro"/>
</dbReference>
<keyword evidence="2 6" id="KW-0808">Transferase</keyword>
<dbReference type="EMBL" id="FPHK01000008">
    <property type="protein sequence ID" value="SFV53592.1"/>
    <property type="molecule type" value="Genomic_DNA"/>
</dbReference>
<dbReference type="InterPro" id="IPR017138">
    <property type="entry name" value="Asp_Glu_LeuTrfase"/>
</dbReference>
<proteinExistence type="inferred from homology"/>
<dbReference type="NCBIfam" id="NF002344">
    <property type="entry name" value="PRK01305.2-1"/>
    <property type="match status" value="1"/>
</dbReference>
<evidence type="ECO:0000313" key="6">
    <source>
        <dbReference type="EMBL" id="SFV53592.1"/>
    </source>
</evidence>
<feature type="domain" description="N-end rule aminoacyl transferase C-terminal" evidence="5">
    <location>
        <begin position="100"/>
        <end position="223"/>
    </location>
</feature>
<gene>
    <name evidence="6" type="ORF">MNB_SM-6-1267</name>
</gene>
<evidence type="ECO:0000259" key="5">
    <source>
        <dbReference type="Pfam" id="PF04377"/>
    </source>
</evidence>
<dbReference type="InterPro" id="IPR007472">
    <property type="entry name" value="N-end_Aminoacyl_Trfase_C"/>
</dbReference>
<dbReference type="InterPro" id="IPR016181">
    <property type="entry name" value="Acyl_CoA_acyltransferase"/>
</dbReference>
<dbReference type="PANTHER" id="PTHR21367:SF1">
    <property type="entry name" value="ARGINYL-TRNA--PROTEIN TRANSFERASE 1"/>
    <property type="match status" value="1"/>
</dbReference>
<dbReference type="SUPFAM" id="SSF55729">
    <property type="entry name" value="Acyl-CoA N-acyltransferases (Nat)"/>
    <property type="match status" value="1"/>
</dbReference>
<evidence type="ECO:0000256" key="1">
    <source>
        <dbReference type="ARBA" id="ARBA00022490"/>
    </source>
</evidence>
<dbReference type="EC" id="2.3.2.8" evidence="6"/>
<organism evidence="6">
    <name type="scientific">hydrothermal vent metagenome</name>
    <dbReference type="NCBI Taxonomy" id="652676"/>
    <lineage>
        <taxon>unclassified sequences</taxon>
        <taxon>metagenomes</taxon>
        <taxon>ecological metagenomes</taxon>
    </lineage>
</organism>
<dbReference type="PIRSF" id="PIRSF037208">
    <property type="entry name" value="ATE_pro_prd"/>
    <property type="match status" value="1"/>
</dbReference>
<reference evidence="6" key="1">
    <citation type="submission" date="2016-10" db="EMBL/GenBank/DDBJ databases">
        <authorList>
            <person name="de Groot N.N."/>
        </authorList>
    </citation>
    <scope>NUCLEOTIDE SEQUENCE</scope>
</reference>
<dbReference type="AlphaFoldDB" id="A0A1W1BJ83"/>